<protein>
    <recommendedName>
        <fullName evidence="2">histidine kinase</fullName>
        <ecNumber evidence="2">2.7.13.3</ecNumber>
    </recommendedName>
</protein>
<gene>
    <name evidence="9" type="ORF">A3A97_02065</name>
</gene>
<keyword evidence="3" id="KW-0597">Phosphoprotein</keyword>
<dbReference type="Gene3D" id="3.30.565.10">
    <property type="entry name" value="Histidine kinase-like ATPase, C-terminal domain"/>
    <property type="match status" value="1"/>
</dbReference>
<comment type="caution">
    <text evidence="9">The sequence shown here is derived from an EMBL/GenBank/DDBJ whole genome shotgun (WGS) entry which is preliminary data.</text>
</comment>
<evidence type="ECO:0000256" key="2">
    <source>
        <dbReference type="ARBA" id="ARBA00012438"/>
    </source>
</evidence>
<dbReference type="PRINTS" id="PR00344">
    <property type="entry name" value="BCTRLSENSOR"/>
</dbReference>
<evidence type="ECO:0000256" key="7">
    <source>
        <dbReference type="SAM" id="Phobius"/>
    </source>
</evidence>
<dbReference type="GO" id="GO:0000155">
    <property type="term" value="F:phosphorelay sensor kinase activity"/>
    <property type="evidence" value="ECO:0007669"/>
    <property type="project" value="InterPro"/>
</dbReference>
<dbReference type="EMBL" id="MHSW01000031">
    <property type="protein sequence ID" value="OHA50685.1"/>
    <property type="molecule type" value="Genomic_DNA"/>
</dbReference>
<keyword evidence="7" id="KW-0812">Transmembrane</keyword>
<dbReference type="AlphaFoldDB" id="A0A1G2PQS6"/>
<dbReference type="SMART" id="SM00387">
    <property type="entry name" value="HATPase_c"/>
    <property type="match status" value="1"/>
</dbReference>
<dbReference type="Gene3D" id="1.10.287.130">
    <property type="match status" value="1"/>
</dbReference>
<dbReference type="PROSITE" id="PS50109">
    <property type="entry name" value="HIS_KIN"/>
    <property type="match status" value="1"/>
</dbReference>
<evidence type="ECO:0000256" key="4">
    <source>
        <dbReference type="ARBA" id="ARBA00022679"/>
    </source>
</evidence>
<evidence type="ECO:0000256" key="5">
    <source>
        <dbReference type="ARBA" id="ARBA00022777"/>
    </source>
</evidence>
<feature type="transmembrane region" description="Helical" evidence="7">
    <location>
        <begin position="66"/>
        <end position="89"/>
    </location>
</feature>
<keyword evidence="6" id="KW-0902">Two-component regulatory system</keyword>
<dbReference type="InterPro" id="IPR004358">
    <property type="entry name" value="Sig_transdc_His_kin-like_C"/>
</dbReference>
<evidence type="ECO:0000313" key="10">
    <source>
        <dbReference type="Proteomes" id="UP000176951"/>
    </source>
</evidence>
<dbReference type="InterPro" id="IPR050736">
    <property type="entry name" value="Sensor_HK_Regulatory"/>
</dbReference>
<dbReference type="InterPro" id="IPR003594">
    <property type="entry name" value="HATPase_dom"/>
</dbReference>
<dbReference type="InterPro" id="IPR036097">
    <property type="entry name" value="HisK_dim/P_sf"/>
</dbReference>
<comment type="catalytic activity">
    <reaction evidence="1">
        <text>ATP + protein L-histidine = ADP + protein N-phospho-L-histidine.</text>
        <dbReference type="EC" id="2.7.13.3"/>
    </reaction>
</comment>
<keyword evidence="7" id="KW-1133">Transmembrane helix</keyword>
<dbReference type="Pfam" id="PF02518">
    <property type="entry name" value="HATPase_c"/>
    <property type="match status" value="1"/>
</dbReference>
<feature type="transmembrane region" description="Helical" evidence="7">
    <location>
        <begin position="38"/>
        <end position="60"/>
    </location>
</feature>
<keyword evidence="5" id="KW-0418">Kinase</keyword>
<accession>A0A1G2PQS6</accession>
<organism evidence="9 10">
    <name type="scientific">Candidatus Terrybacteria bacterium RIFCSPLOWO2_01_FULL_40_23</name>
    <dbReference type="NCBI Taxonomy" id="1802366"/>
    <lineage>
        <taxon>Bacteria</taxon>
        <taxon>Candidatus Terryibacteriota</taxon>
    </lineage>
</organism>
<dbReference type="InterPro" id="IPR003661">
    <property type="entry name" value="HisK_dim/P_dom"/>
</dbReference>
<evidence type="ECO:0000256" key="3">
    <source>
        <dbReference type="ARBA" id="ARBA00022553"/>
    </source>
</evidence>
<dbReference type="Proteomes" id="UP000176951">
    <property type="component" value="Unassembled WGS sequence"/>
</dbReference>
<dbReference type="SUPFAM" id="SSF55874">
    <property type="entry name" value="ATPase domain of HSP90 chaperone/DNA topoisomerase II/histidine kinase"/>
    <property type="match status" value="1"/>
</dbReference>
<dbReference type="EC" id="2.7.13.3" evidence="2"/>
<keyword evidence="4" id="KW-0808">Transferase</keyword>
<proteinExistence type="predicted"/>
<dbReference type="Pfam" id="PF00512">
    <property type="entry name" value="HisKA"/>
    <property type="match status" value="1"/>
</dbReference>
<dbReference type="SUPFAM" id="SSF47384">
    <property type="entry name" value="Homodimeric domain of signal transducing histidine kinase"/>
    <property type="match status" value="1"/>
</dbReference>
<keyword evidence="7" id="KW-0472">Membrane</keyword>
<dbReference type="CDD" id="cd00082">
    <property type="entry name" value="HisKA"/>
    <property type="match status" value="1"/>
</dbReference>
<evidence type="ECO:0000256" key="6">
    <source>
        <dbReference type="ARBA" id="ARBA00023012"/>
    </source>
</evidence>
<dbReference type="PANTHER" id="PTHR43711">
    <property type="entry name" value="TWO-COMPONENT HISTIDINE KINASE"/>
    <property type="match status" value="1"/>
</dbReference>
<dbReference type="InterPro" id="IPR036890">
    <property type="entry name" value="HATPase_C_sf"/>
</dbReference>
<evidence type="ECO:0000313" key="9">
    <source>
        <dbReference type="EMBL" id="OHA50685.1"/>
    </source>
</evidence>
<dbReference type="InterPro" id="IPR005467">
    <property type="entry name" value="His_kinase_dom"/>
</dbReference>
<feature type="domain" description="Histidine kinase" evidence="8">
    <location>
        <begin position="105"/>
        <end position="322"/>
    </location>
</feature>
<dbReference type="CDD" id="cd00075">
    <property type="entry name" value="HATPase"/>
    <property type="match status" value="1"/>
</dbReference>
<evidence type="ECO:0000259" key="8">
    <source>
        <dbReference type="PROSITE" id="PS50109"/>
    </source>
</evidence>
<dbReference type="PANTHER" id="PTHR43711:SF1">
    <property type="entry name" value="HISTIDINE KINASE 1"/>
    <property type="match status" value="1"/>
</dbReference>
<evidence type="ECO:0000256" key="1">
    <source>
        <dbReference type="ARBA" id="ARBA00000085"/>
    </source>
</evidence>
<dbReference type="SMART" id="SM00388">
    <property type="entry name" value="HisKA"/>
    <property type="match status" value="1"/>
</dbReference>
<name>A0A1G2PQS6_9BACT</name>
<reference evidence="9 10" key="1">
    <citation type="journal article" date="2016" name="Nat. Commun.">
        <title>Thousands of microbial genomes shed light on interconnected biogeochemical processes in an aquifer system.</title>
        <authorList>
            <person name="Anantharaman K."/>
            <person name="Brown C.T."/>
            <person name="Hug L.A."/>
            <person name="Sharon I."/>
            <person name="Castelle C.J."/>
            <person name="Probst A.J."/>
            <person name="Thomas B.C."/>
            <person name="Singh A."/>
            <person name="Wilkins M.J."/>
            <person name="Karaoz U."/>
            <person name="Brodie E.L."/>
            <person name="Williams K.H."/>
            <person name="Hubbard S.S."/>
            <person name="Banfield J.F."/>
        </authorList>
    </citation>
    <scope>NUCLEOTIDE SEQUENCE [LARGE SCALE GENOMIC DNA]</scope>
</reference>
<sequence>MEQTNEKKLGFLSYLRSELDVVGQCRKIRVPLWQCPRLLFIGMGMVIILAIVFTYFFVVIRTEPEIAALIVMMVAGFLMVQSYLILFATENLAETNRLKNEFINITSHQLRSPLTASKWALELVLESAKDLPPEAQENFRIIEDSNARMGKLVYLLLQVARIEANTLKQHKRDVSFAETVQATVDQNKFFVKASNIELEFIPSKEDFEVNFDPEQLRFIIQEILDNAIRYSGGGKIKISYVRANSNILFEIKDSGVGIPKDEQKNIFQKFYRGSNIYTLSPGGTGLSLFIIKKMLEANGGKIGFKSTTGEGSIFWFTIPLINNSSKKIIQNKNQV</sequence>